<gene>
    <name evidence="1" type="ORF">SISNIDRAFT_466298</name>
</gene>
<accession>A0A164UW39</accession>
<reference evidence="1 2" key="1">
    <citation type="journal article" date="2016" name="Mol. Biol. Evol.">
        <title>Comparative Genomics of Early-Diverging Mushroom-Forming Fungi Provides Insights into the Origins of Lignocellulose Decay Capabilities.</title>
        <authorList>
            <person name="Nagy L.G."/>
            <person name="Riley R."/>
            <person name="Tritt A."/>
            <person name="Adam C."/>
            <person name="Daum C."/>
            <person name="Floudas D."/>
            <person name="Sun H."/>
            <person name="Yadav J.S."/>
            <person name="Pangilinan J."/>
            <person name="Larsson K.H."/>
            <person name="Matsuura K."/>
            <person name="Barry K."/>
            <person name="Labutti K."/>
            <person name="Kuo R."/>
            <person name="Ohm R.A."/>
            <person name="Bhattacharya S.S."/>
            <person name="Shirouzu T."/>
            <person name="Yoshinaga Y."/>
            <person name="Martin F.M."/>
            <person name="Grigoriev I.V."/>
            <person name="Hibbett D.S."/>
        </authorList>
    </citation>
    <scope>NUCLEOTIDE SEQUENCE [LARGE SCALE GENOMIC DNA]</scope>
    <source>
        <strain evidence="1 2">HHB9708</strain>
    </source>
</reference>
<proteinExistence type="predicted"/>
<keyword evidence="2" id="KW-1185">Reference proteome</keyword>
<feature type="non-terminal residue" evidence="1">
    <location>
        <position position="212"/>
    </location>
</feature>
<dbReference type="Proteomes" id="UP000076722">
    <property type="component" value="Unassembled WGS sequence"/>
</dbReference>
<evidence type="ECO:0000313" key="1">
    <source>
        <dbReference type="EMBL" id="KZS93588.1"/>
    </source>
</evidence>
<evidence type="ECO:0000313" key="2">
    <source>
        <dbReference type="Proteomes" id="UP000076722"/>
    </source>
</evidence>
<dbReference type="AlphaFoldDB" id="A0A164UW39"/>
<dbReference type="EMBL" id="KV419407">
    <property type="protein sequence ID" value="KZS93588.1"/>
    <property type="molecule type" value="Genomic_DNA"/>
</dbReference>
<name>A0A164UW39_9AGAM</name>
<sequence length="212" mass="21932">MVLISIQIDWMSEYPLLQAAQALETWCLFGAGMLLIEIWMRLKDAMDARIGLSMRVLMRGRWMGMRGCVGCGCQCEAGGCGGCGCDSGQCDDAMMRGCGCECGCVAGVDETAAVVVDGGVDAGVDVRRTDDVPFAVDADVDADADAVHDAVDGAGEDADAFVDGGAVIDTDADADADEDVDADVDVDVDADAVLDTGTVDERVDGVADAGKR</sequence>
<protein>
    <submittedName>
        <fullName evidence="1">Uncharacterized protein</fullName>
    </submittedName>
</protein>
<dbReference type="STRING" id="1314777.A0A164UW39"/>
<organism evidence="1 2">
    <name type="scientific">Sistotremastrum niveocremeum HHB9708</name>
    <dbReference type="NCBI Taxonomy" id="1314777"/>
    <lineage>
        <taxon>Eukaryota</taxon>
        <taxon>Fungi</taxon>
        <taxon>Dikarya</taxon>
        <taxon>Basidiomycota</taxon>
        <taxon>Agaricomycotina</taxon>
        <taxon>Agaricomycetes</taxon>
        <taxon>Sistotremastrales</taxon>
        <taxon>Sistotremastraceae</taxon>
        <taxon>Sertulicium</taxon>
        <taxon>Sertulicium niveocremeum</taxon>
    </lineage>
</organism>